<protein>
    <submittedName>
        <fullName evidence="1">Uncharacterized protein</fullName>
    </submittedName>
</protein>
<dbReference type="AlphaFoldDB" id="A0AAV8SAM8"/>
<accession>A0AAV8SAM8</accession>
<comment type="caution">
    <text evidence="1">The sequence shown here is derived from an EMBL/GenBank/DDBJ whole genome shotgun (WGS) entry which is preliminary data.</text>
</comment>
<reference evidence="1 2" key="1">
    <citation type="submission" date="2021-09" db="EMBL/GenBank/DDBJ databases">
        <title>Genomic insights and catalytic innovation underlie evolution of tropane alkaloids biosynthesis.</title>
        <authorList>
            <person name="Wang Y.-J."/>
            <person name="Tian T."/>
            <person name="Huang J.-P."/>
            <person name="Huang S.-X."/>
        </authorList>
    </citation>
    <scope>NUCLEOTIDE SEQUENCE [LARGE SCALE GENOMIC DNA]</scope>
    <source>
        <strain evidence="1">KIB-2018</strain>
        <tissue evidence="1">Leaf</tissue>
    </source>
</reference>
<evidence type="ECO:0000313" key="1">
    <source>
        <dbReference type="EMBL" id="KAJ8749099.1"/>
    </source>
</evidence>
<evidence type="ECO:0000313" key="2">
    <source>
        <dbReference type="Proteomes" id="UP001159364"/>
    </source>
</evidence>
<gene>
    <name evidence="1" type="ORF">K2173_013706</name>
</gene>
<dbReference type="EMBL" id="JAIWQS010000012">
    <property type="protein sequence ID" value="KAJ8749099.1"/>
    <property type="molecule type" value="Genomic_DNA"/>
</dbReference>
<keyword evidence="2" id="KW-1185">Reference proteome</keyword>
<dbReference type="Proteomes" id="UP001159364">
    <property type="component" value="Linkage Group LG12"/>
</dbReference>
<name>A0AAV8SAM8_9ROSI</name>
<proteinExistence type="predicted"/>
<organism evidence="1 2">
    <name type="scientific">Erythroxylum novogranatense</name>
    <dbReference type="NCBI Taxonomy" id="1862640"/>
    <lineage>
        <taxon>Eukaryota</taxon>
        <taxon>Viridiplantae</taxon>
        <taxon>Streptophyta</taxon>
        <taxon>Embryophyta</taxon>
        <taxon>Tracheophyta</taxon>
        <taxon>Spermatophyta</taxon>
        <taxon>Magnoliopsida</taxon>
        <taxon>eudicotyledons</taxon>
        <taxon>Gunneridae</taxon>
        <taxon>Pentapetalae</taxon>
        <taxon>rosids</taxon>
        <taxon>fabids</taxon>
        <taxon>Malpighiales</taxon>
        <taxon>Erythroxylaceae</taxon>
        <taxon>Erythroxylum</taxon>
    </lineage>
</organism>
<sequence length="94" mass="10213">MHVSVSKTKVFFATGTACNSRVAIEGFEEVERFSGLVHEEDEDYIVSDLLDSQDHLAKLGGISTANEDQVLDLPPGSTSLLLPKDAFGNLYLRG</sequence>